<reference evidence="2 3" key="1">
    <citation type="submission" date="2018-04" db="EMBL/GenBank/DDBJ databases">
        <authorList>
            <person name="Go L.Y."/>
            <person name="Mitchell J.A."/>
        </authorList>
    </citation>
    <scope>NUCLEOTIDE SEQUENCE [LARGE SCALE GENOMIC DNA]</scope>
    <source>
        <strain evidence="2 3">KCJK7865</strain>
    </source>
</reference>
<sequence>MQLFRLLTILALLPLTAQAGPQLNVGGLYDYLEAGKTTLAKRIYNRGDSTAFVKVSVLELVYDGQGKPREVEIEHLPLEQRGVVASPARLIIPAQGMQSVRLLYRGERDRERYFRLRFIPVLPDKDDRFALSETQIEQYRETLSAGVQFLAGYGTLLFTRPNDTRYQTSLRQAGGQLRVGNEGNATVLLDNFRHCQAGGQGCSEPVKHHLRPGVVREFAEQPGWEYRFDLHEGATHKALTFKAP</sequence>
<dbReference type="RefSeq" id="WP_085601784.1">
    <property type="nucleotide sequence ID" value="NZ_QANO01000166.1"/>
</dbReference>
<dbReference type="Gene3D" id="2.60.40.10">
    <property type="entry name" value="Immunoglobulins"/>
    <property type="match status" value="1"/>
</dbReference>
<dbReference type="EMBL" id="QANO01000166">
    <property type="protein sequence ID" value="PTU50010.1"/>
    <property type="molecule type" value="Genomic_DNA"/>
</dbReference>
<proteinExistence type="predicted"/>
<gene>
    <name evidence="2" type="ORF">DBB42_22395</name>
</gene>
<accession>A0A2R7UE63</accession>
<name>A0A2R7UE63_PSEDL</name>
<organism evidence="2 3">
    <name type="scientific">Pseudomonas plecoglossicida</name>
    <dbReference type="NCBI Taxonomy" id="70775"/>
    <lineage>
        <taxon>Bacteria</taxon>
        <taxon>Pseudomonadati</taxon>
        <taxon>Pseudomonadota</taxon>
        <taxon>Gammaproteobacteria</taxon>
        <taxon>Pseudomonadales</taxon>
        <taxon>Pseudomonadaceae</taxon>
        <taxon>Pseudomonas</taxon>
    </lineage>
</organism>
<feature type="signal peptide" evidence="1">
    <location>
        <begin position="1"/>
        <end position="19"/>
    </location>
</feature>
<evidence type="ECO:0000313" key="2">
    <source>
        <dbReference type="EMBL" id="PTU50010.1"/>
    </source>
</evidence>
<keyword evidence="1" id="KW-0732">Signal</keyword>
<evidence type="ECO:0000313" key="3">
    <source>
        <dbReference type="Proteomes" id="UP000244874"/>
    </source>
</evidence>
<dbReference type="Proteomes" id="UP000244874">
    <property type="component" value="Unassembled WGS sequence"/>
</dbReference>
<evidence type="ECO:0000256" key="1">
    <source>
        <dbReference type="SAM" id="SignalP"/>
    </source>
</evidence>
<dbReference type="SUPFAM" id="SSF49354">
    <property type="entry name" value="PapD-like"/>
    <property type="match status" value="1"/>
</dbReference>
<comment type="caution">
    <text evidence="2">The sequence shown here is derived from an EMBL/GenBank/DDBJ whole genome shotgun (WGS) entry which is preliminary data.</text>
</comment>
<protein>
    <submittedName>
        <fullName evidence="2">Pilus assembly protein</fullName>
    </submittedName>
</protein>
<dbReference type="InterPro" id="IPR008962">
    <property type="entry name" value="PapD-like_sf"/>
</dbReference>
<dbReference type="AlphaFoldDB" id="A0A2R7UE63"/>
<feature type="chain" id="PRO_5015338275" evidence="1">
    <location>
        <begin position="20"/>
        <end position="244"/>
    </location>
</feature>
<dbReference type="InterPro" id="IPR013783">
    <property type="entry name" value="Ig-like_fold"/>
</dbReference>